<dbReference type="Pfam" id="PF05729">
    <property type="entry name" value="NACHT"/>
    <property type="match status" value="1"/>
</dbReference>
<comment type="caution">
    <text evidence="4">The sequence shown here is derived from an EMBL/GenBank/DDBJ whole genome shotgun (WGS) entry which is preliminary data.</text>
</comment>
<protein>
    <submittedName>
        <fullName evidence="4">ATP-binding protein</fullName>
    </submittedName>
</protein>
<dbReference type="Gene3D" id="3.80.10.10">
    <property type="entry name" value="Ribonuclease Inhibitor"/>
    <property type="match status" value="1"/>
</dbReference>
<keyword evidence="1" id="KW-0547">Nucleotide-binding</keyword>
<accession>A0A0L0KHW9</accession>
<dbReference type="InterPro" id="IPR032675">
    <property type="entry name" value="LRR_dom_sf"/>
</dbReference>
<dbReference type="Gene3D" id="3.40.50.300">
    <property type="entry name" value="P-loop containing nucleotide triphosphate hydrolases"/>
    <property type="match status" value="1"/>
</dbReference>
<dbReference type="Pfam" id="PF22733">
    <property type="entry name" value="NNH1"/>
    <property type="match status" value="1"/>
</dbReference>
<dbReference type="InterPro" id="IPR027417">
    <property type="entry name" value="P-loop_NTPase"/>
</dbReference>
<evidence type="ECO:0000313" key="4">
    <source>
        <dbReference type="EMBL" id="KND37443.1"/>
    </source>
</evidence>
<dbReference type="GO" id="GO:0005524">
    <property type="term" value="F:ATP binding"/>
    <property type="evidence" value="ECO:0007669"/>
    <property type="project" value="UniProtKB-KW"/>
</dbReference>
<dbReference type="OrthoDB" id="135105at2"/>
<dbReference type="PANTHER" id="PTHR46844:SF1">
    <property type="entry name" value="SLR5058 PROTEIN"/>
    <property type="match status" value="1"/>
</dbReference>
<dbReference type="SUPFAM" id="SSF52058">
    <property type="entry name" value="L domain-like"/>
    <property type="match status" value="1"/>
</dbReference>
<dbReference type="RefSeq" id="WP_050370260.1">
    <property type="nucleotide sequence ID" value="NZ_KQ257813.1"/>
</dbReference>
<evidence type="ECO:0000256" key="1">
    <source>
        <dbReference type="ARBA" id="ARBA00022741"/>
    </source>
</evidence>
<dbReference type="InterPro" id="IPR007111">
    <property type="entry name" value="NACHT_NTPase"/>
</dbReference>
<evidence type="ECO:0000313" key="5">
    <source>
        <dbReference type="Proteomes" id="UP000037151"/>
    </source>
</evidence>
<dbReference type="Proteomes" id="UP000037151">
    <property type="component" value="Unassembled WGS sequence"/>
</dbReference>
<keyword evidence="2 4" id="KW-0067">ATP-binding</keyword>
<evidence type="ECO:0000259" key="3">
    <source>
        <dbReference type="PROSITE" id="PS50837"/>
    </source>
</evidence>
<evidence type="ECO:0000256" key="2">
    <source>
        <dbReference type="ARBA" id="ARBA00022840"/>
    </source>
</evidence>
<reference evidence="5" key="1">
    <citation type="submission" date="2014-07" db="EMBL/GenBank/DDBJ databases">
        <title>Genome sequencing of plant-pathogenic Streptomyces species.</title>
        <authorList>
            <person name="Harrison J."/>
            <person name="Sapp M."/>
            <person name="Thwaites R."/>
            <person name="Studholme D.J."/>
        </authorList>
    </citation>
    <scope>NUCLEOTIDE SEQUENCE [LARGE SCALE GENOMIC DNA]</scope>
    <source>
        <strain evidence="5">NCPPB 4445</strain>
    </source>
</reference>
<dbReference type="PATRIC" id="fig|42234.21.peg.1981"/>
<proteinExistence type="predicted"/>
<dbReference type="PROSITE" id="PS50837">
    <property type="entry name" value="NACHT"/>
    <property type="match status" value="1"/>
</dbReference>
<name>A0A0L0KHW9_9ACTN</name>
<organism evidence="4 5">
    <name type="scientific">Streptomyces acidiscabies</name>
    <dbReference type="NCBI Taxonomy" id="42234"/>
    <lineage>
        <taxon>Bacteria</taxon>
        <taxon>Bacillati</taxon>
        <taxon>Actinomycetota</taxon>
        <taxon>Actinomycetes</taxon>
        <taxon>Kitasatosporales</taxon>
        <taxon>Streptomycetaceae</taxon>
        <taxon>Streptomyces</taxon>
    </lineage>
</organism>
<feature type="domain" description="NACHT" evidence="3">
    <location>
        <begin position="343"/>
        <end position="678"/>
    </location>
</feature>
<dbReference type="EMBL" id="JPPY01000065">
    <property type="protein sequence ID" value="KND37443.1"/>
    <property type="molecule type" value="Genomic_DNA"/>
</dbReference>
<dbReference type="InterPro" id="IPR054547">
    <property type="entry name" value="NNH1"/>
</dbReference>
<dbReference type="AlphaFoldDB" id="A0A0L0KHW9"/>
<dbReference type="SUPFAM" id="SSF52540">
    <property type="entry name" value="P-loop containing nucleoside triphosphate hydrolases"/>
    <property type="match status" value="1"/>
</dbReference>
<sequence length="1143" mass="126220">MEPTAIGTRLASAVIGPLVKKLFITGGPGAGLVDKPIRISSYVSFKGEKRALTESDVRDLAAKLVRQALRSGERPFPNDEQQAVTDALASTLHALGDLTLTDLEAVRLGHSALARELRRASGSPERHLTADATYFYEGLLETACLHILNFFTQRSTFVARTLVVQARAVDELIVKVDELIRRNPLAGGEDAAFEQAYLEHLSKKHGKLTIYGIDLNNSPRRWPLNVAYLNLEASPSSGHWKRLRTLFRVGLLEDGDLSTLTLSQGHYFYAALSTQGTSDDLRQPGAQESPENLDSLLPFEEQARPHQGDEMHADKVWLTYDAARLIRDPLAGQPADQALAANHRVLLRGEAGSGKTTLVQWLAVAATGQDLPDRMEYLYDRIPFVLPLRTLTRHSERLPAPKDFLSAIGCPLTGTQPDGWENRVLGAGRGLILIDGIDEIPDHERERTRRWLLELIETYDRDNRWLVTSRPSAVGQDWLTEDGFTELTLSPMNPSDIATFITQWHHAARIDADDAADLDEYERQLLAAVRTESDIGRLATNPLICGLICALHRDRRGYLPHGRKDLYEAALSMLLSRRDRERDMVSPGLREEPQLDLLQRLAYWLIKNGRTEMDRSRAEDIIARALPSVPEVATLGDASTVFEHFLQRSGLLREPAPDTVDFIHRTFQDFLGARAAVEEADFGLLVGHAADDQWEDVIRMAVALARPRERVTIFRELVDVGDRISDRRVQARVYLLAAACLEYATFLEPSVRQEVEQRTATLIPPGNEEEAHALAEVGPLILHLLPGPEELDDGVAAYHVTIAASNVKSDAAIAFLSQFVRHPFLPVRAQLLWAWPRFNSAQYAEEIIAHLDARALAYTIQSDEQLHHLRRLELQPEILDIRGAVSLEALASYASQNTFAQLTLSNAETFDLGFLAEQMELTSLVIDDCPNLKDVSAISGLPIRHLDITTASSNINLRPISKLSVLESLVISGPSSQSWSPECFLSRAPLGSLRVSGGTRPLHGLQGLSGFSQLTDLGLNKASSPASADDWREISGLPVLTGLSASAASFETLPPTVVLEKVTNLSLSGGGGERVVQAAIHRLSESFPLLLSCEFTGDMTAEGDIDISPLAQLHDLRDLYIATETARIRGAYALSSWINLRFL</sequence>
<dbReference type="PANTHER" id="PTHR46844">
    <property type="entry name" value="SLR5058 PROTEIN"/>
    <property type="match status" value="1"/>
</dbReference>
<gene>
    <name evidence="4" type="ORF">IQ63_09610</name>
</gene>